<gene>
    <name evidence="2" type="ORF">BP6252_03132</name>
</gene>
<evidence type="ECO:0000313" key="2">
    <source>
        <dbReference type="EMBL" id="RDW82020.1"/>
    </source>
</evidence>
<dbReference type="AlphaFoldDB" id="A0A3D8S753"/>
<dbReference type="OrthoDB" id="5327538at2759"/>
<evidence type="ECO:0000256" key="1">
    <source>
        <dbReference type="SAM" id="MobiDB-lite"/>
    </source>
</evidence>
<dbReference type="STRING" id="1849047.A0A3D8S753"/>
<evidence type="ECO:0008006" key="4">
    <source>
        <dbReference type="Google" id="ProtNLM"/>
    </source>
</evidence>
<protein>
    <recommendedName>
        <fullName evidence="4">F-box domain-containing protein</fullName>
    </recommendedName>
</protein>
<name>A0A3D8S753_9HELO</name>
<feature type="region of interest" description="Disordered" evidence="1">
    <location>
        <begin position="446"/>
        <end position="477"/>
    </location>
</feature>
<reference evidence="2 3" key="1">
    <citation type="journal article" date="2018" name="IMA Fungus">
        <title>IMA Genome-F 9: Draft genome sequence of Annulohypoxylon stygium, Aspergillus mulundensis, Berkeleyomyces basicola (syn. Thielaviopsis basicola), Ceratocystis smalleyi, two Cercospora beticola strains, Coleophoma cylindrospora, Fusarium fracticaudum, Phialophora cf. hyalina, and Morchella septimelata.</title>
        <authorList>
            <person name="Wingfield B.D."/>
            <person name="Bills G.F."/>
            <person name="Dong Y."/>
            <person name="Huang W."/>
            <person name="Nel W.J."/>
            <person name="Swalarsk-Parry B.S."/>
            <person name="Vaghefi N."/>
            <person name="Wilken P.M."/>
            <person name="An Z."/>
            <person name="de Beer Z.W."/>
            <person name="De Vos L."/>
            <person name="Chen L."/>
            <person name="Duong T.A."/>
            <person name="Gao Y."/>
            <person name="Hammerbacher A."/>
            <person name="Kikkert J.R."/>
            <person name="Li Y."/>
            <person name="Li H."/>
            <person name="Li K."/>
            <person name="Li Q."/>
            <person name="Liu X."/>
            <person name="Ma X."/>
            <person name="Naidoo K."/>
            <person name="Pethybridge S.J."/>
            <person name="Sun J."/>
            <person name="Steenkamp E.T."/>
            <person name="van der Nest M.A."/>
            <person name="van Wyk S."/>
            <person name="Wingfield M.J."/>
            <person name="Xiong C."/>
            <person name="Yue Q."/>
            <person name="Zhang X."/>
        </authorList>
    </citation>
    <scope>NUCLEOTIDE SEQUENCE [LARGE SCALE GENOMIC DNA]</scope>
    <source>
        <strain evidence="2 3">BP6252</strain>
    </source>
</reference>
<accession>A0A3D8S753</accession>
<keyword evidence="3" id="KW-1185">Reference proteome</keyword>
<feature type="region of interest" description="Disordered" evidence="1">
    <location>
        <begin position="382"/>
        <end position="409"/>
    </location>
</feature>
<comment type="caution">
    <text evidence="2">The sequence shown here is derived from an EMBL/GenBank/DDBJ whole genome shotgun (WGS) entry which is preliminary data.</text>
</comment>
<feature type="compositionally biased region" description="Basic residues" evidence="1">
    <location>
        <begin position="447"/>
        <end position="463"/>
    </location>
</feature>
<feature type="compositionally biased region" description="Low complexity" evidence="1">
    <location>
        <begin position="389"/>
        <end position="403"/>
    </location>
</feature>
<proteinExistence type="predicted"/>
<dbReference type="Proteomes" id="UP000256645">
    <property type="component" value="Unassembled WGS sequence"/>
</dbReference>
<evidence type="ECO:0000313" key="3">
    <source>
        <dbReference type="Proteomes" id="UP000256645"/>
    </source>
</evidence>
<dbReference type="EMBL" id="PDLM01000003">
    <property type="protein sequence ID" value="RDW82020.1"/>
    <property type="molecule type" value="Genomic_DNA"/>
</dbReference>
<sequence length="645" mass="72429">MATASPPFIRLWRDDGVCSAILSHLDSTSICSLRLANSELCAVTTSPLFIRTRLTLTPSALTRPSRVEALSRIGQHIEHLTFSMPHTPSTFLPPLLNPLTGMEFTFLYTPHTTVTDVKQRPKYGSPELGEILTQQYPPIFHAATNVPAFINAMTLMPHLRHLTISCPGQDPAQRYRRDAVDYALISLRIAIERAPLLHLSKLSLSNIHPSGLLYLRHMPGYGCTPSAGRRWKQIKKLNIVMDSWDFSGPRPGLDHLKILDDYIRSFSNNLEKISFGWNGRKGPCPFALFKDPLFAPPRRMAKLFNEVTSPMSPLPAAPTRLPMVFPKLRYMQMRNSTMSSEQISDFVYDHRHTVREFDFENVVLSQGGSWDDALAPLTRNSTMSEEWMSQRSGSDSGSLASSQSREDFCEADEELDEVIDTLSPGKYNPPVEKAVYAPIEEPAVTTKVKRKRVHRRRKRKATHPKQPPAEEPSKFPFTISAPIPLTIPIEEALRPIVHTPTFPEAQRYQGPLQPTVYTPNFSGAKRNQGPLQPTVYAPVSPGSQRTQGHLQPMVFDPNIQGVQRNAAVDAAQQELVDDPERRISTLKKAKEAVLMKLGKEFYKGQERKDHLKGYLKNTCSTGMKSKALLGKESTSALVPLMFSRY</sequence>
<organism evidence="2 3">
    <name type="scientific">Coleophoma cylindrospora</name>
    <dbReference type="NCBI Taxonomy" id="1849047"/>
    <lineage>
        <taxon>Eukaryota</taxon>
        <taxon>Fungi</taxon>
        <taxon>Dikarya</taxon>
        <taxon>Ascomycota</taxon>
        <taxon>Pezizomycotina</taxon>
        <taxon>Leotiomycetes</taxon>
        <taxon>Helotiales</taxon>
        <taxon>Dermateaceae</taxon>
        <taxon>Coleophoma</taxon>
    </lineage>
</organism>